<accession>A0A9P8MWS6</accession>
<comment type="caution">
    <text evidence="2">The sequence shown here is derived from an EMBL/GenBank/DDBJ whole genome shotgun (WGS) entry which is preliminary data.</text>
</comment>
<feature type="region of interest" description="Disordered" evidence="1">
    <location>
        <begin position="89"/>
        <end position="110"/>
    </location>
</feature>
<reference evidence="2" key="1">
    <citation type="submission" date="2021-09" db="EMBL/GenBank/DDBJ databases">
        <title>A high-quality genome of the endoparasitic fungus Hirsutella rhossiliensis with a comparison of Hirsutella genomes reveals transposable elements contributing to genome size variation.</title>
        <authorList>
            <person name="Lin R."/>
            <person name="Jiao Y."/>
            <person name="Sun X."/>
            <person name="Ling J."/>
            <person name="Xie B."/>
            <person name="Cheng X."/>
        </authorList>
    </citation>
    <scope>NUCLEOTIDE SEQUENCE</scope>
    <source>
        <strain evidence="2">HR02</strain>
    </source>
</reference>
<evidence type="ECO:0000313" key="3">
    <source>
        <dbReference type="Proteomes" id="UP000824596"/>
    </source>
</evidence>
<dbReference type="RefSeq" id="XP_044720208.1">
    <property type="nucleotide sequence ID" value="XM_044863676.1"/>
</dbReference>
<dbReference type="EMBL" id="JAIZPD010000005">
    <property type="protein sequence ID" value="KAH0962695.1"/>
    <property type="molecule type" value="Genomic_DNA"/>
</dbReference>
<dbReference type="GeneID" id="68354334"/>
<protein>
    <submittedName>
        <fullName evidence="2">Uncharacterized protein</fullName>
    </submittedName>
</protein>
<feature type="region of interest" description="Disordered" evidence="1">
    <location>
        <begin position="360"/>
        <end position="405"/>
    </location>
</feature>
<dbReference type="OrthoDB" id="10572043at2759"/>
<dbReference type="AlphaFoldDB" id="A0A9P8MWS6"/>
<feature type="compositionally biased region" description="Polar residues" evidence="1">
    <location>
        <begin position="382"/>
        <end position="393"/>
    </location>
</feature>
<feature type="region of interest" description="Disordered" evidence="1">
    <location>
        <begin position="1"/>
        <end position="50"/>
    </location>
</feature>
<sequence length="427" mass="45272">MGACGEKGPQGIDYINPRPEGPAATSRPIAGLPGYVESKAPEKDPTWTGRSSINLEQTKIASLQPTAGTPDIQLQTPTYVLTAPTAGAKPKETTTEYGVKGKTSGETTTEYGVKGKTSAESNLTRVPEKQVEDIMLELTKCPCEIRGGMFSIQTVPEQAQSLSIMLVVDVVEVNMELQRRYHYEPCEPHYHGHVVSVFQGHSFNGFVQTIKQSDSNSCRLRVEGNKLTDVVIQGSDVRQEPVPEKAAEERLVLKCSRGAGSCGEPQLCQGDDECMSNLVLKLEVKSSSTGSTTMTTGSVFKPCQSEAQCQCIRACAGEQCVDQKPVLDVVAARTPVPLSEVMTNPPLERMLDTIAENVTPQTVAPDSPQGAPAPPGGRLNGTGVSTPTNSSRLGSDKPGLKTAGSARTGNAISVLTVVAASALALLF</sequence>
<gene>
    <name evidence="2" type="ORF">HRG_05205</name>
</gene>
<evidence type="ECO:0000313" key="2">
    <source>
        <dbReference type="EMBL" id="KAH0962695.1"/>
    </source>
</evidence>
<keyword evidence="3" id="KW-1185">Reference proteome</keyword>
<name>A0A9P8MWS6_9HYPO</name>
<dbReference type="Proteomes" id="UP000824596">
    <property type="component" value="Unassembled WGS sequence"/>
</dbReference>
<organism evidence="2 3">
    <name type="scientific">Hirsutella rhossiliensis</name>
    <dbReference type="NCBI Taxonomy" id="111463"/>
    <lineage>
        <taxon>Eukaryota</taxon>
        <taxon>Fungi</taxon>
        <taxon>Dikarya</taxon>
        <taxon>Ascomycota</taxon>
        <taxon>Pezizomycotina</taxon>
        <taxon>Sordariomycetes</taxon>
        <taxon>Hypocreomycetidae</taxon>
        <taxon>Hypocreales</taxon>
        <taxon>Ophiocordycipitaceae</taxon>
        <taxon>Hirsutella</taxon>
    </lineage>
</organism>
<proteinExistence type="predicted"/>
<evidence type="ECO:0000256" key="1">
    <source>
        <dbReference type="SAM" id="MobiDB-lite"/>
    </source>
</evidence>